<keyword evidence="5" id="KW-1185">Reference proteome</keyword>
<sequence length="679" mass="76594">MHRGRASPRAGRGPTKKYCEIRPVEKPRRNDKKGKPRGTKSGPPHQKKKGGRNPHSLSRSPPLPLILAATPPMPDADEVEGARKLARGAFAKLSQYEPAASSSPPSAPTAHLPQLLSCCFQLLRRLDHADPGLAARCVSLLRAFIHSIPSRDPDASLAPALEVCLQNFVDISQLRNCTMLNYAIQEVPKDPTMAISFQYELRVQLELMSHHFISSVQDEAEFEHFFSALSWSEKATQRTPELGLAGAISLVRKSYWFSMPVIAQAHFVLLASRCVGNGDLNLHLQVFENAMHAYLIYLPDLGVFHRTNAVKSLFSRFANMKLLNSCIQDATNQKLNCQVNRLLLFCKVHCDDGWHVKERNTFDILVSFIEENQHIFPEQSRQEAVIVVNKIVSNILDCTKQKETHESDANASEEMIYLAAVLRLMGSSFLEVLRSIREMRAAGDRHHENHILLRISETIGLLGQYEANGLNIHDLFGMAEKSVDKENTSVQMLFHFASLFALCLRMRFGFLWKACIVMIMMAMNLVIDEDRSLSAFQFLIASKELAIYSIDQEDSLKGSACRKSSTSIALQYTNVHKRCIQDEARPDCVEDSRGKTVDGTAFFESILGNKNSSEWGDLVDYVECEDGVDYASWLTQHRKFKEFRDAKWMSSKRPSVDMSEIKREYGASKSKRLKKKASR</sequence>
<dbReference type="Gramene" id="TraesSTA1B03G00359750.1">
    <property type="protein sequence ID" value="TraesSTA1B03G00359750.1"/>
    <property type="gene ID" value="TraesSTA1B03G00359750"/>
</dbReference>
<dbReference type="Proteomes" id="UP000019116">
    <property type="component" value="Chromosome 1B"/>
</dbReference>
<evidence type="ECO:0000259" key="3">
    <source>
        <dbReference type="Pfam" id="PF25104"/>
    </source>
</evidence>
<dbReference type="Gramene" id="TraesNOR1B03G00364540.1">
    <property type="protein sequence ID" value="TraesNOR1B03G00364540.1"/>
    <property type="gene ID" value="TraesNOR1B03G00364540"/>
</dbReference>
<dbReference type="Gramene" id="TraesCS1B03G1000000.1">
    <property type="protein sequence ID" value="TraesCS1B03G1000000.1.CDS"/>
    <property type="gene ID" value="TraesCS1B03G1000000"/>
</dbReference>
<reference evidence="4" key="1">
    <citation type="submission" date="2018-08" db="EMBL/GenBank/DDBJ databases">
        <authorList>
            <person name="Rossello M."/>
        </authorList>
    </citation>
    <scope>NUCLEOTIDE SEQUENCE [LARGE SCALE GENOMIC DNA]</scope>
    <source>
        <strain evidence="4">cv. Chinese Spring</strain>
    </source>
</reference>
<evidence type="ECO:0000313" key="4">
    <source>
        <dbReference type="EnsemblPlants" id="TraesCS1B02G365600.1"/>
    </source>
</evidence>
<gene>
    <name evidence="4" type="primary">LOC123141693</name>
</gene>
<dbReference type="Gramene" id="TraesCS1B02G365600.1">
    <property type="protein sequence ID" value="TraesCS1B02G365600.1"/>
    <property type="gene ID" value="TraesCS1B02G365600"/>
</dbReference>
<dbReference type="Gramene" id="TraesJUL1B03G00361350.1">
    <property type="protein sequence ID" value="TraesJUL1B03G00361350.1"/>
    <property type="gene ID" value="TraesJUL1B03G00361350"/>
</dbReference>
<reference evidence="4" key="2">
    <citation type="submission" date="2018-10" db="UniProtKB">
        <authorList>
            <consortium name="EnsemblPlants"/>
        </authorList>
    </citation>
    <scope>IDENTIFICATION</scope>
</reference>
<dbReference type="PANTHER" id="PTHR36786:SF1">
    <property type="entry name" value="2-ISOPROPYLMALATE SYNTHASE"/>
    <property type="match status" value="1"/>
</dbReference>
<dbReference type="Gramene" id="TraesMAC1B03G00361690.1">
    <property type="protein sequence ID" value="TraesMAC1B03G00361690.1"/>
    <property type="gene ID" value="TraesMAC1B03G00361690"/>
</dbReference>
<feature type="compositionally biased region" description="Basic residues" evidence="1">
    <location>
        <begin position="29"/>
        <end position="38"/>
    </location>
</feature>
<feature type="region of interest" description="Disordered" evidence="1">
    <location>
        <begin position="1"/>
        <end position="78"/>
    </location>
</feature>
<dbReference type="EnsemblPlants" id="TraesCS1B02G365600.1">
    <property type="protein sequence ID" value="TraesCS1B02G365600.1"/>
    <property type="gene ID" value="TraesCS1B02G365600"/>
</dbReference>
<dbReference type="PaxDb" id="4565-Traes_1BL_835F5BBEE.1"/>
<dbReference type="OMA" id="MMMANLC"/>
<dbReference type="Pfam" id="PF25104">
    <property type="entry name" value="DUF7812"/>
    <property type="match status" value="1"/>
</dbReference>
<keyword evidence="2" id="KW-1133">Transmembrane helix</keyword>
<dbReference type="Gramene" id="TraesCLE_scaffold_000424_01G000600.1">
    <property type="protein sequence ID" value="TraesCLE_scaffold_000424_01G000600.1"/>
    <property type="gene ID" value="TraesCLE_scaffold_000424_01G000600"/>
</dbReference>
<feature type="domain" description="DUF7812" evidence="3">
    <location>
        <begin position="146"/>
        <end position="536"/>
    </location>
</feature>
<dbReference type="OrthoDB" id="1882119at2759"/>
<dbReference type="Gramene" id="TraesWEE_scaffold_000607_01G000500.1">
    <property type="protein sequence ID" value="TraesWEE_scaffold_000607_01G000500.1"/>
    <property type="gene ID" value="TraesWEE_scaffold_000607_01G000500"/>
</dbReference>
<dbReference type="InterPro" id="IPR056714">
    <property type="entry name" value="DUF7812"/>
</dbReference>
<evidence type="ECO:0000256" key="1">
    <source>
        <dbReference type="SAM" id="MobiDB-lite"/>
    </source>
</evidence>
<dbReference type="AlphaFoldDB" id="A0A3B5Z3N3"/>
<protein>
    <recommendedName>
        <fullName evidence="3">DUF7812 domain-containing protein</fullName>
    </recommendedName>
</protein>
<accession>A0A3B5Z3N3</accession>
<evidence type="ECO:0000313" key="5">
    <source>
        <dbReference type="Proteomes" id="UP000019116"/>
    </source>
</evidence>
<dbReference type="PANTHER" id="PTHR36786">
    <property type="entry name" value="2-ISOPROPYLMALATE SYNTHASE"/>
    <property type="match status" value="1"/>
</dbReference>
<keyword evidence="2" id="KW-0812">Transmembrane</keyword>
<name>A0A3B5Z3N3_WHEAT</name>
<proteinExistence type="predicted"/>
<feature type="compositionally biased region" description="Low complexity" evidence="1">
    <location>
        <begin position="56"/>
        <end position="70"/>
    </location>
</feature>
<feature type="region of interest" description="Disordered" evidence="1">
    <location>
        <begin position="650"/>
        <end position="679"/>
    </location>
</feature>
<evidence type="ECO:0000256" key="2">
    <source>
        <dbReference type="SAM" id="Phobius"/>
    </source>
</evidence>
<dbReference type="Gramene" id="TraesCAD_scaffold_003181_01G000100.1">
    <property type="protein sequence ID" value="TraesCAD_scaffold_003181_01G000100.1"/>
    <property type="gene ID" value="TraesCAD_scaffold_003181_01G000100"/>
</dbReference>
<dbReference type="Gramene" id="TraesROB_scaffold_000073_01G000100.1">
    <property type="protein sequence ID" value="TraesROB_scaffold_000073_01G000100.1"/>
    <property type="gene ID" value="TraesROB_scaffold_000073_01G000100"/>
</dbReference>
<dbReference type="Gramene" id="TraesJAG1B03G00360170.1">
    <property type="protein sequence ID" value="TraesJAG1B03G00360170.1"/>
    <property type="gene ID" value="TraesJAG1B03G00360170"/>
</dbReference>
<feature type="transmembrane region" description="Helical" evidence="2">
    <location>
        <begin position="510"/>
        <end position="527"/>
    </location>
</feature>
<keyword evidence="2" id="KW-0472">Membrane</keyword>
<feature type="compositionally biased region" description="Basic and acidic residues" evidence="1">
    <location>
        <begin position="17"/>
        <end position="28"/>
    </location>
</feature>
<organism evidence="4">
    <name type="scientific">Triticum aestivum</name>
    <name type="common">Wheat</name>
    <dbReference type="NCBI Taxonomy" id="4565"/>
    <lineage>
        <taxon>Eukaryota</taxon>
        <taxon>Viridiplantae</taxon>
        <taxon>Streptophyta</taxon>
        <taxon>Embryophyta</taxon>
        <taxon>Tracheophyta</taxon>
        <taxon>Spermatophyta</taxon>
        <taxon>Magnoliopsida</taxon>
        <taxon>Liliopsida</taxon>
        <taxon>Poales</taxon>
        <taxon>Poaceae</taxon>
        <taxon>BOP clade</taxon>
        <taxon>Pooideae</taxon>
        <taxon>Triticodae</taxon>
        <taxon>Triticeae</taxon>
        <taxon>Triticinae</taxon>
        <taxon>Triticum</taxon>
    </lineage>
</organism>
<feature type="compositionally biased region" description="Basic residues" evidence="1">
    <location>
        <begin position="669"/>
        <end position="679"/>
    </location>
</feature>
<dbReference type="Gramene" id="TraesLAC1B03G00364100.1">
    <property type="protein sequence ID" value="TraesLAC1B03G00364100.1"/>
    <property type="gene ID" value="TraesLAC1B03G00364100"/>
</dbReference>